<evidence type="ECO:0000256" key="1">
    <source>
        <dbReference type="ARBA" id="ARBA00010312"/>
    </source>
</evidence>
<dbReference type="Gene3D" id="3.40.228.10">
    <property type="entry name" value="Dimethylsulfoxide Reductase, domain 2"/>
    <property type="match status" value="1"/>
</dbReference>
<keyword evidence="8" id="KW-1185">Reference proteome</keyword>
<gene>
    <name evidence="7" type="ORF">GCM10009788_20360</name>
</gene>
<dbReference type="Pfam" id="PF04879">
    <property type="entry name" value="Molybdop_Fe4S4"/>
    <property type="match status" value="1"/>
</dbReference>
<dbReference type="Gene3D" id="2.40.40.20">
    <property type="match status" value="1"/>
</dbReference>
<dbReference type="InterPro" id="IPR006963">
    <property type="entry name" value="Mopterin_OxRdtase_4Fe-4S_dom"/>
</dbReference>
<dbReference type="Pfam" id="PF01568">
    <property type="entry name" value="Molydop_binding"/>
    <property type="match status" value="1"/>
</dbReference>
<dbReference type="Pfam" id="PF00384">
    <property type="entry name" value="Molybdopterin"/>
    <property type="match status" value="1"/>
</dbReference>
<feature type="compositionally biased region" description="Basic and acidic residues" evidence="5">
    <location>
        <begin position="735"/>
        <end position="748"/>
    </location>
</feature>
<name>A0ABN2AD09_9ACTN</name>
<evidence type="ECO:0000313" key="7">
    <source>
        <dbReference type="EMBL" id="GAA1516001.1"/>
    </source>
</evidence>
<comment type="similarity">
    <text evidence="1">Belongs to the prokaryotic molybdopterin-containing oxidoreductase family.</text>
</comment>
<dbReference type="Gene3D" id="2.20.25.90">
    <property type="entry name" value="ADC-like domains"/>
    <property type="match status" value="1"/>
</dbReference>
<dbReference type="SUPFAM" id="SSF50692">
    <property type="entry name" value="ADC-like"/>
    <property type="match status" value="1"/>
</dbReference>
<evidence type="ECO:0000256" key="3">
    <source>
        <dbReference type="ARBA" id="ARBA00023004"/>
    </source>
</evidence>
<reference evidence="7 8" key="1">
    <citation type="journal article" date="2019" name="Int. J. Syst. Evol. Microbiol.">
        <title>The Global Catalogue of Microorganisms (GCM) 10K type strain sequencing project: providing services to taxonomists for standard genome sequencing and annotation.</title>
        <authorList>
            <consortium name="The Broad Institute Genomics Platform"/>
            <consortium name="The Broad Institute Genome Sequencing Center for Infectious Disease"/>
            <person name="Wu L."/>
            <person name="Ma J."/>
        </authorList>
    </citation>
    <scope>NUCLEOTIDE SEQUENCE [LARGE SCALE GENOMIC DNA]</scope>
    <source>
        <strain evidence="7 8">JCM 14942</strain>
    </source>
</reference>
<organism evidence="7 8">
    <name type="scientific">Nocardioides humi</name>
    <dbReference type="NCBI Taxonomy" id="449461"/>
    <lineage>
        <taxon>Bacteria</taxon>
        <taxon>Bacillati</taxon>
        <taxon>Actinomycetota</taxon>
        <taxon>Actinomycetes</taxon>
        <taxon>Propionibacteriales</taxon>
        <taxon>Nocardioidaceae</taxon>
        <taxon>Nocardioides</taxon>
    </lineage>
</organism>
<dbReference type="SUPFAM" id="SSF53706">
    <property type="entry name" value="Formate dehydrogenase/DMSO reductase, domains 1-3"/>
    <property type="match status" value="1"/>
</dbReference>
<keyword evidence="2" id="KW-0479">Metal-binding</keyword>
<evidence type="ECO:0000259" key="6">
    <source>
        <dbReference type="PROSITE" id="PS51669"/>
    </source>
</evidence>
<dbReference type="PANTHER" id="PTHR43742:SF6">
    <property type="entry name" value="OXIDOREDUCTASE YYAE-RELATED"/>
    <property type="match status" value="1"/>
</dbReference>
<accession>A0ABN2AD09</accession>
<proteinExistence type="inferred from homology"/>
<sequence>MIEQHSFCRVCVNGCSILVRIEDGRATKVRADPTNPVYRGYTCFRGRALPELMADPRRQLHSTALQPDGTRRRVGADQAMDEIAERLQGVIETHGPDSVALYTGMAVSKCQPLLTLAHSFADRIGVTRRWSANTLDQPGKQIAHGLHGYWLAPPQAFDEPEVVLWVGINPLMSYMGLPMGSPRRFFKECEKRGTTLIMVDPRRTEAARRSTRHLQPRPGQDVAILACLVRTILIEGLYDREFVESNVDGLDALNAAVAPFTPEVVSLRADLPAEDLLWTARTFAAAKRGYVVAGTGPNMGTARGTVLEYLVLALDTLCGHYLRAGEVVRTPGTLTPGPVFRAQAHPPVAAFGFEPQLRFRGFTDTLAGLPVSAMAEEMLTPGPGQVRALFVLNGNPAATVTDQLQVVEALESLELLVTTDIHLTATARRAHYNLAPRMQLEVPSTKGDFPPSYYANSYLGYSDAYAHYTPALVEPPDGADLIEEWELYYGLAQRLGLQLDLTPARFFVSGPPAPPVANPTQVDMTTKPSTDDLLDLMSRGSRVPLSEVKRHPGGALFPPEEPFVVQPKQEGWAGRLDVGNSLMMRDLAEVLADGDTAQQLAGGYDFRLLCRRMHQLNSALHHPAIDKGRPYNPAFMNPADMAALGLSDGDLVEISSSRATTPAVVVGDDELREGTVSMSHGFGDTPDRDHLVREVGTSANRLLSNDRVYDPYSGQPLMSNVPINVRKLGPVDPRAAARERDGRTAGEP</sequence>
<dbReference type="InterPro" id="IPR050612">
    <property type="entry name" value="Prok_Mopterin_Oxidored"/>
</dbReference>
<dbReference type="InterPro" id="IPR009010">
    <property type="entry name" value="Asp_de-COase-like_dom_sf"/>
</dbReference>
<feature type="region of interest" description="Disordered" evidence="5">
    <location>
        <begin position="729"/>
        <end position="748"/>
    </location>
</feature>
<comment type="caution">
    <text evidence="7">The sequence shown here is derived from an EMBL/GenBank/DDBJ whole genome shotgun (WGS) entry which is preliminary data.</text>
</comment>
<dbReference type="PROSITE" id="PS51669">
    <property type="entry name" value="4FE4S_MOW_BIS_MGD"/>
    <property type="match status" value="1"/>
</dbReference>
<evidence type="ECO:0000256" key="5">
    <source>
        <dbReference type="SAM" id="MobiDB-lite"/>
    </source>
</evidence>
<keyword evidence="3" id="KW-0408">Iron</keyword>
<dbReference type="PANTHER" id="PTHR43742">
    <property type="entry name" value="TRIMETHYLAMINE-N-OXIDE REDUCTASE"/>
    <property type="match status" value="1"/>
</dbReference>
<evidence type="ECO:0000256" key="2">
    <source>
        <dbReference type="ARBA" id="ARBA00022723"/>
    </source>
</evidence>
<evidence type="ECO:0000313" key="8">
    <source>
        <dbReference type="Proteomes" id="UP001500842"/>
    </source>
</evidence>
<protein>
    <submittedName>
        <fullName evidence="7">Molybdopterin oxidoreductase family protein</fullName>
    </submittedName>
</protein>
<dbReference type="EMBL" id="BAAAOR010000014">
    <property type="protein sequence ID" value="GAA1516001.1"/>
    <property type="molecule type" value="Genomic_DNA"/>
</dbReference>
<evidence type="ECO:0000256" key="4">
    <source>
        <dbReference type="ARBA" id="ARBA00023014"/>
    </source>
</evidence>
<dbReference type="SMART" id="SM00926">
    <property type="entry name" value="Molybdop_Fe4S4"/>
    <property type="match status" value="1"/>
</dbReference>
<feature type="domain" description="4Fe-4S Mo/W bis-MGD-type" evidence="6">
    <location>
        <begin position="1"/>
        <end position="57"/>
    </location>
</feature>
<dbReference type="InterPro" id="IPR006656">
    <property type="entry name" value="Mopterin_OxRdtase"/>
</dbReference>
<dbReference type="Proteomes" id="UP001500842">
    <property type="component" value="Unassembled WGS sequence"/>
</dbReference>
<keyword evidence="4" id="KW-0411">Iron-sulfur</keyword>
<dbReference type="InterPro" id="IPR006657">
    <property type="entry name" value="MoPterin_dinucl-bd_dom"/>
</dbReference>
<dbReference type="RefSeq" id="WP_344111967.1">
    <property type="nucleotide sequence ID" value="NZ_BAAAOR010000014.1"/>
</dbReference>
<dbReference type="Gene3D" id="3.40.50.740">
    <property type="match status" value="1"/>
</dbReference>